<dbReference type="PROSITE" id="PS51085">
    <property type="entry name" value="2FE2S_FER_2"/>
    <property type="match status" value="1"/>
</dbReference>
<dbReference type="CDD" id="cd00207">
    <property type="entry name" value="fer2"/>
    <property type="match status" value="1"/>
</dbReference>
<evidence type="ECO:0000256" key="2">
    <source>
        <dbReference type="ARBA" id="ARBA00022714"/>
    </source>
</evidence>
<reference evidence="9 10" key="1">
    <citation type="submission" date="2015-01" db="EMBL/GenBank/DDBJ databases">
        <title>The Genome Sequence of Cladophialophora immunda CBS83496.</title>
        <authorList>
            <consortium name="The Broad Institute Genomics Platform"/>
            <person name="Cuomo C."/>
            <person name="de Hoog S."/>
            <person name="Gorbushina A."/>
            <person name="Stielow B."/>
            <person name="Teixiera M."/>
            <person name="Abouelleil A."/>
            <person name="Chapman S.B."/>
            <person name="Priest M."/>
            <person name="Young S.K."/>
            <person name="Wortman J."/>
            <person name="Nusbaum C."/>
            <person name="Birren B."/>
        </authorList>
    </citation>
    <scope>NUCLEOTIDE SEQUENCE [LARGE SCALE GENOMIC DNA]</scope>
    <source>
        <strain evidence="9 10">CBS 83496</strain>
    </source>
</reference>
<name>A0A0D1ZN14_9EURO</name>
<dbReference type="InterPro" id="IPR036010">
    <property type="entry name" value="2Fe-2S_ferredoxin-like_sf"/>
</dbReference>
<dbReference type="PANTHER" id="PTHR23426">
    <property type="entry name" value="FERREDOXIN/ADRENODOXIN"/>
    <property type="match status" value="1"/>
</dbReference>
<gene>
    <name evidence="9" type="ORF">PV07_05165</name>
</gene>
<evidence type="ECO:0000256" key="5">
    <source>
        <dbReference type="ARBA" id="ARBA00023014"/>
    </source>
</evidence>
<dbReference type="AlphaFoldDB" id="A0A0D1ZN14"/>
<dbReference type="SUPFAM" id="SSF54292">
    <property type="entry name" value="2Fe-2S ferredoxin-like"/>
    <property type="match status" value="1"/>
</dbReference>
<dbReference type="Gene3D" id="3.10.20.30">
    <property type="match status" value="1"/>
</dbReference>
<evidence type="ECO:0000259" key="8">
    <source>
        <dbReference type="PROSITE" id="PS51085"/>
    </source>
</evidence>
<dbReference type="InterPro" id="IPR018298">
    <property type="entry name" value="Adrenodoxin_Fe-S_BS"/>
</dbReference>
<dbReference type="VEuPathDB" id="FungiDB:PV07_05165"/>
<dbReference type="Proteomes" id="UP000054466">
    <property type="component" value="Unassembled WGS sequence"/>
</dbReference>
<evidence type="ECO:0000313" key="9">
    <source>
        <dbReference type="EMBL" id="KIW29346.1"/>
    </source>
</evidence>
<dbReference type="STRING" id="569365.A0A0D1ZN14"/>
<dbReference type="InterPro" id="IPR012675">
    <property type="entry name" value="Beta-grasp_dom_sf"/>
</dbReference>
<dbReference type="InterPro" id="IPR005197">
    <property type="entry name" value="Glyco_hydro_71"/>
</dbReference>
<protein>
    <recommendedName>
        <fullName evidence="8">2Fe-2S ferredoxin-type domain-containing protein</fullName>
    </recommendedName>
</protein>
<evidence type="ECO:0000256" key="1">
    <source>
        <dbReference type="ARBA" id="ARBA00010914"/>
    </source>
</evidence>
<comment type="similarity">
    <text evidence="1">Belongs to the adrenodoxin/putidaredoxin family.</text>
</comment>
<dbReference type="RefSeq" id="XP_016249562.1">
    <property type="nucleotide sequence ID" value="XM_016392043.1"/>
</dbReference>
<organism evidence="9 10">
    <name type="scientific">Cladophialophora immunda</name>
    <dbReference type="NCBI Taxonomy" id="569365"/>
    <lineage>
        <taxon>Eukaryota</taxon>
        <taxon>Fungi</taxon>
        <taxon>Dikarya</taxon>
        <taxon>Ascomycota</taxon>
        <taxon>Pezizomycotina</taxon>
        <taxon>Eurotiomycetes</taxon>
        <taxon>Chaetothyriomycetidae</taxon>
        <taxon>Chaetothyriales</taxon>
        <taxon>Herpotrichiellaceae</taxon>
        <taxon>Cladophialophora</taxon>
    </lineage>
</organism>
<evidence type="ECO:0000256" key="7">
    <source>
        <dbReference type="SAM" id="SignalP"/>
    </source>
</evidence>
<dbReference type="Pfam" id="PF03659">
    <property type="entry name" value="Glyco_hydro_71"/>
    <property type="match status" value="1"/>
</dbReference>
<dbReference type="GO" id="GO:0051537">
    <property type="term" value="F:2 iron, 2 sulfur cluster binding"/>
    <property type="evidence" value="ECO:0007669"/>
    <property type="project" value="UniProtKB-KW"/>
</dbReference>
<keyword evidence="10" id="KW-1185">Reference proteome</keyword>
<feature type="domain" description="2Fe-2S ferredoxin-type" evidence="8">
    <location>
        <begin position="514"/>
        <end position="617"/>
    </location>
</feature>
<keyword evidence="7" id="KW-0732">Signal</keyword>
<dbReference type="EMBL" id="KN847042">
    <property type="protein sequence ID" value="KIW29346.1"/>
    <property type="molecule type" value="Genomic_DNA"/>
</dbReference>
<dbReference type="GO" id="GO:0005739">
    <property type="term" value="C:mitochondrion"/>
    <property type="evidence" value="ECO:0007669"/>
    <property type="project" value="TreeGrafter"/>
</dbReference>
<dbReference type="PROSITE" id="PS00814">
    <property type="entry name" value="ADX"/>
    <property type="match status" value="1"/>
</dbReference>
<dbReference type="GO" id="GO:0051118">
    <property type="term" value="F:glucan endo-1,3-alpha-glucosidase activity"/>
    <property type="evidence" value="ECO:0007669"/>
    <property type="project" value="InterPro"/>
</dbReference>
<keyword evidence="2" id="KW-0001">2Fe-2S</keyword>
<evidence type="ECO:0000256" key="6">
    <source>
        <dbReference type="ARBA" id="ARBA00034078"/>
    </source>
</evidence>
<keyword evidence="3" id="KW-0479">Metal-binding</keyword>
<keyword evidence="5" id="KW-0411">Iron-sulfur</keyword>
<dbReference type="GO" id="GO:0009055">
    <property type="term" value="F:electron transfer activity"/>
    <property type="evidence" value="ECO:0007669"/>
    <property type="project" value="TreeGrafter"/>
</dbReference>
<sequence>MLFLPLACLAIVGFASPILAQSVFAHVIVGNTYSYTQANWASDIAAAAAAGIDGFALNIGYVDTINPNGLVQTQLDSAYQAADAAGFQMFLSFDYLAQGAWDQNAVITTVNGYSSHSSQFQWQGKPLVSTFEGADNAGDWAYIKSQTNCFFVPDFSSQGAAGAARKPNVDGLLSWDAWPNGANDMTDNDDMAYVTALNGRPYMMPVSPWFYTNLPLWSKNWLWRGDDLWHDRWDQVLNVQPALVEILTWNDWGESHYIGPMPPTDSAIPDGAGPYVENNPHDAWLKDLPHYIAAYKNTSRPDENHVTFWYRLNPASGTACSAGTSCNTPTQGQVALNPQECDTDAVFFTAFVPNAAIATVNVTIGGLTQTVSATTPGIFHSSVPFNGMTGDVTVAVTASDGTELGPVNGASITADCVGGNINWNAWVGGRNTRRCGRTDQARQFQSGATRILNRNLSLHTATVSLCRQHQHELRIKKDLIRAHIRSLELGRRRFSTTQVTRHGHLDPPKPGEELKVTFVDKEGDEHTFEVAEGDNLLDIAQANDLEMEGACGGSCACSTCHVIVESEEMYDKIPEATDDENDMLDLAFGLTETSRLGCQVKMSKELDGLVVKLPQMTRNMQASDFEKRS</sequence>
<dbReference type="PRINTS" id="PR00355">
    <property type="entry name" value="ADRENODOXIN"/>
</dbReference>
<dbReference type="PANTHER" id="PTHR23426:SF65">
    <property type="entry name" value="FERREDOXIN-2, MITOCHONDRIAL"/>
    <property type="match status" value="1"/>
</dbReference>
<evidence type="ECO:0000313" key="10">
    <source>
        <dbReference type="Proteomes" id="UP000054466"/>
    </source>
</evidence>
<evidence type="ECO:0000256" key="4">
    <source>
        <dbReference type="ARBA" id="ARBA00023004"/>
    </source>
</evidence>
<dbReference type="Gene3D" id="3.20.20.80">
    <property type="entry name" value="Glycosidases"/>
    <property type="match status" value="1"/>
</dbReference>
<feature type="chain" id="PRO_5002237917" description="2Fe-2S ferredoxin-type domain-containing protein" evidence="7">
    <location>
        <begin position="21"/>
        <end position="629"/>
    </location>
</feature>
<dbReference type="CDD" id="cd11577">
    <property type="entry name" value="GH71"/>
    <property type="match status" value="1"/>
</dbReference>
<dbReference type="HOGENOM" id="CLU_019141_1_0_1"/>
<dbReference type="InterPro" id="IPR001041">
    <property type="entry name" value="2Fe-2S_ferredoxin-type"/>
</dbReference>
<comment type="cofactor">
    <cofactor evidence="6">
        <name>[2Fe-2S] cluster</name>
        <dbReference type="ChEBI" id="CHEBI:190135"/>
    </cofactor>
</comment>
<dbReference type="GeneID" id="27344359"/>
<dbReference type="Pfam" id="PF00111">
    <property type="entry name" value="Fer2"/>
    <property type="match status" value="1"/>
</dbReference>
<evidence type="ECO:0000256" key="3">
    <source>
        <dbReference type="ARBA" id="ARBA00022723"/>
    </source>
</evidence>
<dbReference type="OrthoDB" id="3257981at2759"/>
<keyword evidence="4" id="KW-0408">Iron</keyword>
<proteinExistence type="inferred from homology"/>
<feature type="signal peptide" evidence="7">
    <location>
        <begin position="1"/>
        <end position="20"/>
    </location>
</feature>
<dbReference type="GO" id="GO:0046872">
    <property type="term" value="F:metal ion binding"/>
    <property type="evidence" value="ECO:0007669"/>
    <property type="project" value="UniProtKB-KW"/>
</dbReference>
<dbReference type="GO" id="GO:0140647">
    <property type="term" value="P:P450-containing electron transport chain"/>
    <property type="evidence" value="ECO:0007669"/>
    <property type="project" value="InterPro"/>
</dbReference>
<accession>A0A0D1ZN14</accession>
<dbReference type="InterPro" id="IPR001055">
    <property type="entry name" value="Adrenodoxin-like"/>
</dbReference>